<dbReference type="InterPro" id="IPR001357">
    <property type="entry name" value="BRCT_dom"/>
</dbReference>
<dbReference type="PROSITE" id="PS50172">
    <property type="entry name" value="BRCT"/>
    <property type="match status" value="1"/>
</dbReference>
<dbReference type="SUPFAM" id="SSF52113">
    <property type="entry name" value="BRCT domain"/>
    <property type="match status" value="1"/>
</dbReference>
<evidence type="ECO:0000256" key="2">
    <source>
        <dbReference type="ARBA" id="ARBA00022552"/>
    </source>
</evidence>
<dbReference type="PANTHER" id="PTHR12221">
    <property type="entry name" value="PESCADILLO - RELATED"/>
    <property type="match status" value="1"/>
</dbReference>
<evidence type="ECO:0000256" key="4">
    <source>
        <dbReference type="HAMAP-Rule" id="MF_03028"/>
    </source>
</evidence>
<dbReference type="AlphaFoldDB" id="A0AAD7UFB1"/>
<feature type="region of interest" description="Disordered" evidence="5">
    <location>
        <begin position="1"/>
        <end position="37"/>
    </location>
</feature>
<dbReference type="GO" id="GO:0000466">
    <property type="term" value="P:maturation of 5.8S rRNA from tricistronic rRNA transcript (SSU-rRNA, 5.8S rRNA, LSU-rRNA)"/>
    <property type="evidence" value="ECO:0007669"/>
    <property type="project" value="UniProtKB-UniRule"/>
</dbReference>
<evidence type="ECO:0000256" key="3">
    <source>
        <dbReference type="ARBA" id="ARBA00023242"/>
    </source>
</evidence>
<name>A0AAD7UFB1_9STRA</name>
<dbReference type="Proteomes" id="UP001230188">
    <property type="component" value="Unassembled WGS sequence"/>
</dbReference>
<dbReference type="HAMAP" id="MF_03028">
    <property type="entry name" value="Pescadillo"/>
    <property type="match status" value="1"/>
</dbReference>
<feature type="compositionally biased region" description="Basic and acidic residues" evidence="5">
    <location>
        <begin position="398"/>
        <end position="429"/>
    </location>
</feature>
<dbReference type="InterPro" id="IPR036420">
    <property type="entry name" value="BRCT_dom_sf"/>
</dbReference>
<dbReference type="EMBL" id="JAQMWT010000330">
    <property type="protein sequence ID" value="KAJ8604524.1"/>
    <property type="molecule type" value="Genomic_DNA"/>
</dbReference>
<keyword evidence="1 4" id="KW-0690">Ribosome biogenesis</keyword>
<accession>A0AAD7UFB1</accession>
<comment type="function">
    <text evidence="4">Required for maturation of ribosomal RNAs and formation of the large ribosomal subunit.</text>
</comment>
<evidence type="ECO:0000313" key="7">
    <source>
        <dbReference type="EMBL" id="KAJ8604524.1"/>
    </source>
</evidence>
<evidence type="ECO:0000313" key="8">
    <source>
        <dbReference type="Proteomes" id="UP001230188"/>
    </source>
</evidence>
<dbReference type="Pfam" id="PF06732">
    <property type="entry name" value="Pescadillo_N"/>
    <property type="match status" value="1"/>
</dbReference>
<gene>
    <name evidence="7" type="ORF">CTAYLR_000949</name>
</gene>
<dbReference type="PANTHER" id="PTHR12221:SF6">
    <property type="entry name" value="PESCADILLO HOMOLOG"/>
    <property type="match status" value="1"/>
</dbReference>
<comment type="subcellular location">
    <subcellularLocation>
        <location evidence="4">Nucleus</location>
        <location evidence="4">Nucleolus</location>
    </subcellularLocation>
    <subcellularLocation>
        <location evidence="4">Nucleus</location>
        <location evidence="4">Nucleoplasm</location>
    </subcellularLocation>
</comment>
<dbReference type="GO" id="GO:0003723">
    <property type="term" value="F:RNA binding"/>
    <property type="evidence" value="ECO:0007669"/>
    <property type="project" value="TreeGrafter"/>
</dbReference>
<dbReference type="GO" id="GO:0030687">
    <property type="term" value="C:preribosome, large subunit precursor"/>
    <property type="evidence" value="ECO:0007669"/>
    <property type="project" value="UniProtKB-UniRule"/>
</dbReference>
<protein>
    <recommendedName>
        <fullName evidence="4">Pescadillo homolog</fullName>
    </recommendedName>
</protein>
<feature type="region of interest" description="Disordered" evidence="5">
    <location>
        <begin position="397"/>
        <end position="440"/>
    </location>
</feature>
<feature type="compositionally biased region" description="Low complexity" evidence="5">
    <location>
        <begin position="430"/>
        <end position="439"/>
    </location>
</feature>
<keyword evidence="8" id="KW-1185">Reference proteome</keyword>
<dbReference type="GO" id="GO:0005654">
    <property type="term" value="C:nucleoplasm"/>
    <property type="evidence" value="ECO:0007669"/>
    <property type="project" value="UniProtKB-SubCell"/>
</dbReference>
<evidence type="ECO:0000256" key="1">
    <source>
        <dbReference type="ARBA" id="ARBA00022517"/>
    </source>
</evidence>
<reference evidence="7" key="1">
    <citation type="submission" date="2023-01" db="EMBL/GenBank/DDBJ databases">
        <title>Metagenome sequencing of chrysophaentin producing Chrysophaeum taylorii.</title>
        <authorList>
            <person name="Davison J."/>
            <person name="Bewley C."/>
        </authorList>
    </citation>
    <scope>NUCLEOTIDE SEQUENCE</scope>
    <source>
        <strain evidence="7">NIES-1699</strain>
    </source>
</reference>
<comment type="caution">
    <text evidence="7">The sequence shown here is derived from an EMBL/GenBank/DDBJ whole genome shotgun (WGS) entry which is preliminary data.</text>
</comment>
<dbReference type="InterPro" id="IPR010613">
    <property type="entry name" value="PES"/>
</dbReference>
<keyword evidence="2 4" id="KW-0698">rRNA processing</keyword>
<organism evidence="7 8">
    <name type="scientific">Chrysophaeum taylorii</name>
    <dbReference type="NCBI Taxonomy" id="2483200"/>
    <lineage>
        <taxon>Eukaryota</taxon>
        <taxon>Sar</taxon>
        <taxon>Stramenopiles</taxon>
        <taxon>Ochrophyta</taxon>
        <taxon>Pelagophyceae</taxon>
        <taxon>Pelagomonadales</taxon>
        <taxon>Pelagomonadaceae</taxon>
        <taxon>Chrysophaeum</taxon>
    </lineage>
</organism>
<keyword evidence="3 4" id="KW-0539">Nucleus</keyword>
<dbReference type="GO" id="GO:0000463">
    <property type="term" value="P:maturation of LSU-rRNA from tricistronic rRNA transcript (SSU-rRNA, 5.8S rRNA, LSU-rRNA)"/>
    <property type="evidence" value="ECO:0007669"/>
    <property type="project" value="UniProtKB-UniRule"/>
</dbReference>
<dbReference type="GO" id="GO:0070545">
    <property type="term" value="C:PeBoW complex"/>
    <property type="evidence" value="ECO:0007669"/>
    <property type="project" value="TreeGrafter"/>
</dbReference>
<feature type="domain" description="BRCT" evidence="6">
    <location>
        <begin position="279"/>
        <end position="361"/>
    </location>
</feature>
<proteinExistence type="inferred from homology"/>
<dbReference type="GO" id="GO:0043021">
    <property type="term" value="F:ribonucleoprotein complex binding"/>
    <property type="evidence" value="ECO:0007669"/>
    <property type="project" value="UniProtKB-UniRule"/>
</dbReference>
<comment type="similarity">
    <text evidence="4">Belongs to the pescadillo family.</text>
</comment>
<evidence type="ECO:0000256" key="5">
    <source>
        <dbReference type="SAM" id="MobiDB-lite"/>
    </source>
</evidence>
<feature type="compositionally biased region" description="Basic residues" evidence="5">
    <location>
        <begin position="8"/>
        <end position="21"/>
    </location>
</feature>
<dbReference type="Gene3D" id="3.40.50.10190">
    <property type="entry name" value="BRCT domain"/>
    <property type="match status" value="1"/>
</dbReference>
<sequence length="484" mass="54312">MGGVDGGKKKKKKPERAKRPIMSKMSSARKLSRFGKVRKSGESGKASAFVTRATALRRLQVTLRDFRRLCILKGVYPRDVKSKDSSKAYYAVKDIAAIAHEPLLEKFREFKTLMRKVRRSVGRGDVEAARRTHARAAPYTLHHVIKERYPTFGDALHDLDDALSMVCLFASLPAEGRISVDIVERCDALQRKWETWVIKTRSLTKAFISVKGVYFEATVANAGTVAWLVPHRFAASTPSKKAVDYRVMLTFLELYEVLLKFVLHKLYKDDAPAIAQPDPTAGVFEDLTFAFSREAQYPWLHFLLCCGGGRLADDPTHVVTDRPKAHTLKHLAGRHPELVQPQWVVDSFNTALRLPVAKYAPGATLPPHLSPFVQATEDDYVPAYRDELDNLKSAYAGLRKESNKNKNNNDDDERSGKKKEDNTGKERKASSSSSSTTSTLARIVMSKKAKRLHGRMLYGIERKREAVQKLRARRAALEASSAST</sequence>
<evidence type="ECO:0000259" key="6">
    <source>
        <dbReference type="PROSITE" id="PS50172"/>
    </source>
</evidence>